<accession>N0B503</accession>
<name>N0B503_9HYPH</name>
<dbReference type="RefSeq" id="WP_015597339.1">
    <property type="nucleotide sequence ID" value="NC_021172.1"/>
</dbReference>
<evidence type="ECO:0000256" key="1">
    <source>
        <dbReference type="SAM" id="Coils"/>
    </source>
</evidence>
<evidence type="ECO:0000313" key="2">
    <source>
        <dbReference type="EMBL" id="AGK57302.1"/>
    </source>
</evidence>
<dbReference type="KEGG" id="hdt:HYPDE_28113"/>
<keyword evidence="1" id="KW-0175">Coiled coil</keyword>
<keyword evidence="3" id="KW-1185">Reference proteome</keyword>
<evidence type="ECO:0008006" key="4">
    <source>
        <dbReference type="Google" id="ProtNLM"/>
    </source>
</evidence>
<gene>
    <name evidence="2" type="ORF">HYPDE_28113</name>
</gene>
<reference evidence="2 3" key="1">
    <citation type="journal article" date="2013" name="Genome Announc.">
        <title>Genome sequences for three denitrifying bacterial strains isolated from a uranium- and nitrate-contaminated subsurface environment.</title>
        <authorList>
            <person name="Venkatramanan R."/>
            <person name="Prakash O."/>
            <person name="Woyke T."/>
            <person name="Chain P."/>
            <person name="Goodwin L.A."/>
            <person name="Watson D."/>
            <person name="Brooks S."/>
            <person name="Kostka J.E."/>
            <person name="Green S.J."/>
        </authorList>
    </citation>
    <scope>NUCLEOTIDE SEQUENCE [LARGE SCALE GENOMIC DNA]</scope>
    <source>
        <strain evidence="2 3">1NES1</strain>
    </source>
</reference>
<dbReference type="EMBL" id="CP005587">
    <property type="protein sequence ID" value="AGK57302.1"/>
    <property type="molecule type" value="Genomic_DNA"/>
</dbReference>
<dbReference type="Proteomes" id="UP000005952">
    <property type="component" value="Chromosome"/>
</dbReference>
<dbReference type="OrthoDB" id="9954299at2"/>
<sequence>MSTDSMSTANYAAVIADLRAKRDELERTISMLEAMAQLAPSGTAAVSQPVRPVFVMDATADAPLGHFVSPPATGNTGIGDAVARILKDNQGRALSTREVTDLLLRSGFPQTTENPVNNVWSALSHRMKTKGDVAREGKNWRFARLEKAPQANSLQNMNGH</sequence>
<dbReference type="AlphaFoldDB" id="N0B503"/>
<feature type="coiled-coil region" evidence="1">
    <location>
        <begin position="8"/>
        <end position="35"/>
    </location>
</feature>
<dbReference type="HOGENOM" id="CLU_1641469_0_0_5"/>
<organism evidence="2 3">
    <name type="scientific">Hyphomicrobium denitrificans 1NES1</name>
    <dbReference type="NCBI Taxonomy" id="670307"/>
    <lineage>
        <taxon>Bacteria</taxon>
        <taxon>Pseudomonadati</taxon>
        <taxon>Pseudomonadota</taxon>
        <taxon>Alphaproteobacteria</taxon>
        <taxon>Hyphomicrobiales</taxon>
        <taxon>Hyphomicrobiaceae</taxon>
        <taxon>Hyphomicrobium</taxon>
    </lineage>
</organism>
<protein>
    <recommendedName>
        <fullName evidence="4">HTH HARE-type domain-containing protein</fullName>
    </recommendedName>
</protein>
<proteinExistence type="predicted"/>
<evidence type="ECO:0000313" key="3">
    <source>
        <dbReference type="Proteomes" id="UP000005952"/>
    </source>
</evidence>